<dbReference type="EMBL" id="DXEU01000097">
    <property type="protein sequence ID" value="HIX52235.1"/>
    <property type="molecule type" value="Genomic_DNA"/>
</dbReference>
<reference evidence="1" key="2">
    <citation type="submission" date="2021-04" db="EMBL/GenBank/DDBJ databases">
        <authorList>
            <person name="Gilroy R."/>
        </authorList>
    </citation>
    <scope>NUCLEOTIDE SEQUENCE</scope>
    <source>
        <strain evidence="1">ChiGjej4B4-12881</strain>
    </source>
</reference>
<dbReference type="Proteomes" id="UP000886780">
    <property type="component" value="Unassembled WGS sequence"/>
</dbReference>
<gene>
    <name evidence="1" type="ORF">IAA28_05470</name>
</gene>
<accession>A0A9D1W406</accession>
<protein>
    <submittedName>
        <fullName evidence="1">DUF3793 family protein</fullName>
    </submittedName>
</protein>
<dbReference type="InterPro" id="IPR024523">
    <property type="entry name" value="DUF3793"/>
</dbReference>
<organism evidence="1 2">
    <name type="scientific">Candidatus Lachnoclostridium stercoripullorum</name>
    <dbReference type="NCBI Taxonomy" id="2838635"/>
    <lineage>
        <taxon>Bacteria</taxon>
        <taxon>Bacillati</taxon>
        <taxon>Bacillota</taxon>
        <taxon>Clostridia</taxon>
        <taxon>Lachnospirales</taxon>
        <taxon>Lachnospiraceae</taxon>
    </lineage>
</organism>
<reference evidence="1" key="1">
    <citation type="journal article" date="2021" name="PeerJ">
        <title>Extensive microbial diversity within the chicken gut microbiome revealed by metagenomics and culture.</title>
        <authorList>
            <person name="Gilroy R."/>
            <person name="Ravi A."/>
            <person name="Getino M."/>
            <person name="Pursley I."/>
            <person name="Horton D.L."/>
            <person name="Alikhan N.F."/>
            <person name="Baker D."/>
            <person name="Gharbi K."/>
            <person name="Hall N."/>
            <person name="Watson M."/>
            <person name="Adriaenssens E.M."/>
            <person name="Foster-Nyarko E."/>
            <person name="Jarju S."/>
            <person name="Secka A."/>
            <person name="Antonio M."/>
            <person name="Oren A."/>
            <person name="Chaudhuri R.R."/>
            <person name="La Ragione R."/>
            <person name="Hildebrand F."/>
            <person name="Pallen M.J."/>
        </authorList>
    </citation>
    <scope>NUCLEOTIDE SEQUENCE</scope>
    <source>
        <strain evidence="1">ChiGjej4B4-12881</strain>
    </source>
</reference>
<sequence>MTAIAFERQLAMHCAPALVGIKPANIVTFPVKDGEEGMRPGELAAAYNRRFQGRDLRFRILRECPRRRLLMVYRPSKLERHLRRPEVRQILASEGYREAELEELLGQLEERVRRSGSCDFPHEIGLFLGYPVEDVVGFMENCGKNCLYSCYWKVYSDVDRAKAWCSRWERARDGMLRAVDSGKRIYDMGGKSK</sequence>
<comment type="caution">
    <text evidence="1">The sequence shown here is derived from an EMBL/GenBank/DDBJ whole genome shotgun (WGS) entry which is preliminary data.</text>
</comment>
<dbReference type="Pfam" id="PF12672">
    <property type="entry name" value="DUF3793"/>
    <property type="match status" value="1"/>
</dbReference>
<evidence type="ECO:0000313" key="1">
    <source>
        <dbReference type="EMBL" id="HIX52235.1"/>
    </source>
</evidence>
<evidence type="ECO:0000313" key="2">
    <source>
        <dbReference type="Proteomes" id="UP000886780"/>
    </source>
</evidence>
<name>A0A9D1W406_9FIRM</name>
<dbReference type="AlphaFoldDB" id="A0A9D1W406"/>
<proteinExistence type="predicted"/>